<dbReference type="GO" id="GO:0046556">
    <property type="term" value="F:alpha-L-arabinofuranosidase activity"/>
    <property type="evidence" value="ECO:0007669"/>
    <property type="project" value="InterPro"/>
</dbReference>
<organism evidence="2">
    <name type="scientific">marine sediment metagenome</name>
    <dbReference type="NCBI Taxonomy" id="412755"/>
    <lineage>
        <taxon>unclassified sequences</taxon>
        <taxon>metagenomes</taxon>
        <taxon>ecological metagenomes</taxon>
    </lineage>
</organism>
<reference evidence="2" key="1">
    <citation type="journal article" date="2014" name="Front. Microbiol.">
        <title>High frequency of phylogenetically diverse reductive dehalogenase-homologous genes in deep subseafloor sedimentary metagenomes.</title>
        <authorList>
            <person name="Kawai M."/>
            <person name="Futagami T."/>
            <person name="Toyoda A."/>
            <person name="Takaki Y."/>
            <person name="Nishi S."/>
            <person name="Hori S."/>
            <person name="Arai W."/>
            <person name="Tsubouchi T."/>
            <person name="Morono Y."/>
            <person name="Uchiyama I."/>
            <person name="Ito T."/>
            <person name="Fujiyama A."/>
            <person name="Inagaki F."/>
            <person name="Takami H."/>
        </authorList>
    </citation>
    <scope>NUCLEOTIDE SEQUENCE</scope>
    <source>
        <strain evidence="2">Expedition CK06-06</strain>
    </source>
</reference>
<accession>X1LUU1</accession>
<feature type="domain" description="Alpha-L-arabinofuranosidase C-terminal" evidence="1">
    <location>
        <begin position="1"/>
        <end position="160"/>
    </location>
</feature>
<dbReference type="Gene3D" id="2.60.40.1180">
    <property type="entry name" value="Golgi alpha-mannosidase II"/>
    <property type="match status" value="1"/>
</dbReference>
<dbReference type="GO" id="GO:0000272">
    <property type="term" value="P:polysaccharide catabolic process"/>
    <property type="evidence" value="ECO:0007669"/>
    <property type="project" value="TreeGrafter"/>
</dbReference>
<dbReference type="EMBL" id="BARV01020063">
    <property type="protein sequence ID" value="GAI23137.1"/>
    <property type="molecule type" value="Genomic_DNA"/>
</dbReference>
<gene>
    <name evidence="2" type="ORF">S06H3_33591</name>
</gene>
<dbReference type="PANTHER" id="PTHR43576:SF3">
    <property type="entry name" value="ALPHA-L-ARABINOFURANOSIDASE C"/>
    <property type="match status" value="1"/>
</dbReference>
<sequence>AFIRHSYSVRLANFTPTMRSIAPMEIRTGFPDELVPQTIFYPFELYSRTCGQIALDVFWGGETFENSEYTSIRTLDVTATLEESRKQLVVYVVNRSQTEAMETTISLADGQFAGSVQASVVNGPDVKAENTFEKPNQVGTRETTLEASGKSLTYSFEPHSVTALVCAIS</sequence>
<protein>
    <recommendedName>
        <fullName evidence="1">Alpha-L-arabinofuranosidase C-terminal domain-containing protein</fullName>
    </recommendedName>
</protein>
<dbReference type="AlphaFoldDB" id="X1LUU1"/>
<feature type="non-terminal residue" evidence="2">
    <location>
        <position position="1"/>
    </location>
</feature>
<dbReference type="InterPro" id="IPR013780">
    <property type="entry name" value="Glyco_hydro_b"/>
</dbReference>
<dbReference type="SMART" id="SM00813">
    <property type="entry name" value="Alpha-L-AF_C"/>
    <property type="match status" value="1"/>
</dbReference>
<evidence type="ECO:0000313" key="2">
    <source>
        <dbReference type="EMBL" id="GAI23137.1"/>
    </source>
</evidence>
<name>X1LUU1_9ZZZZ</name>
<comment type="caution">
    <text evidence="2">The sequence shown here is derived from an EMBL/GenBank/DDBJ whole genome shotgun (WGS) entry which is preliminary data.</text>
</comment>
<proteinExistence type="predicted"/>
<dbReference type="GO" id="GO:0046373">
    <property type="term" value="P:L-arabinose metabolic process"/>
    <property type="evidence" value="ECO:0007669"/>
    <property type="project" value="InterPro"/>
</dbReference>
<dbReference type="SUPFAM" id="SSF51011">
    <property type="entry name" value="Glycosyl hydrolase domain"/>
    <property type="match status" value="1"/>
</dbReference>
<dbReference type="Pfam" id="PF06964">
    <property type="entry name" value="Alpha-L-AF_C"/>
    <property type="match status" value="1"/>
</dbReference>
<evidence type="ECO:0000259" key="1">
    <source>
        <dbReference type="SMART" id="SM00813"/>
    </source>
</evidence>
<dbReference type="InterPro" id="IPR010720">
    <property type="entry name" value="Alpha-L-AF_C"/>
</dbReference>
<dbReference type="PANTHER" id="PTHR43576">
    <property type="entry name" value="ALPHA-L-ARABINOFURANOSIDASE C-RELATED"/>
    <property type="match status" value="1"/>
</dbReference>